<keyword evidence="3" id="KW-1185">Reference proteome</keyword>
<dbReference type="EMBL" id="JADGJD010000608">
    <property type="protein sequence ID" value="KAJ3049697.1"/>
    <property type="molecule type" value="Genomic_DNA"/>
</dbReference>
<dbReference type="AlphaFoldDB" id="A0AAD5S929"/>
<feature type="compositionally biased region" description="Basic and acidic residues" evidence="1">
    <location>
        <begin position="125"/>
        <end position="139"/>
    </location>
</feature>
<evidence type="ECO:0000313" key="3">
    <source>
        <dbReference type="Proteomes" id="UP001212841"/>
    </source>
</evidence>
<proteinExistence type="predicted"/>
<feature type="compositionally biased region" description="Polar residues" evidence="1">
    <location>
        <begin position="23"/>
        <end position="32"/>
    </location>
</feature>
<protein>
    <submittedName>
        <fullName evidence="2">Uncharacterized protein</fullName>
    </submittedName>
</protein>
<name>A0AAD5S929_9FUNG</name>
<sequence>SVFYPPQPSTKDEPASESDHHNASPQNLQPNPETRPYYSLTKKQRFSARKEAGIAKIRPGPRRSQKPDTPLPFLVEFPATITTPPISRKKRKALAALTPTPSPSPSPSPSLAPSSQSKKTYQKKRTGDRPVQDGFLDRKAFHRIHPPPPPEKLWNNRKRQKT</sequence>
<feature type="compositionally biased region" description="Basic and acidic residues" evidence="1">
    <location>
        <begin position="10"/>
        <end position="22"/>
    </location>
</feature>
<organism evidence="2 3">
    <name type="scientific">Rhizophlyctis rosea</name>
    <dbReference type="NCBI Taxonomy" id="64517"/>
    <lineage>
        <taxon>Eukaryota</taxon>
        <taxon>Fungi</taxon>
        <taxon>Fungi incertae sedis</taxon>
        <taxon>Chytridiomycota</taxon>
        <taxon>Chytridiomycota incertae sedis</taxon>
        <taxon>Chytridiomycetes</taxon>
        <taxon>Rhizophlyctidales</taxon>
        <taxon>Rhizophlyctidaceae</taxon>
        <taxon>Rhizophlyctis</taxon>
    </lineage>
</organism>
<feature type="compositionally biased region" description="Pro residues" evidence="1">
    <location>
        <begin position="100"/>
        <end position="110"/>
    </location>
</feature>
<accession>A0AAD5S929</accession>
<feature type="region of interest" description="Disordered" evidence="1">
    <location>
        <begin position="1"/>
        <end position="162"/>
    </location>
</feature>
<gene>
    <name evidence="2" type="ORF">HK097_009333</name>
</gene>
<reference evidence="2" key="1">
    <citation type="submission" date="2020-05" db="EMBL/GenBank/DDBJ databases">
        <title>Phylogenomic resolution of chytrid fungi.</title>
        <authorList>
            <person name="Stajich J.E."/>
            <person name="Amses K."/>
            <person name="Simmons R."/>
            <person name="Seto K."/>
            <person name="Myers J."/>
            <person name="Bonds A."/>
            <person name="Quandt C.A."/>
            <person name="Barry K."/>
            <person name="Liu P."/>
            <person name="Grigoriev I."/>
            <person name="Longcore J.E."/>
            <person name="James T.Y."/>
        </authorList>
    </citation>
    <scope>NUCLEOTIDE SEQUENCE</scope>
    <source>
        <strain evidence="2">JEL0318</strain>
    </source>
</reference>
<evidence type="ECO:0000256" key="1">
    <source>
        <dbReference type="SAM" id="MobiDB-lite"/>
    </source>
</evidence>
<feature type="non-terminal residue" evidence="2">
    <location>
        <position position="1"/>
    </location>
</feature>
<comment type="caution">
    <text evidence="2">The sequence shown here is derived from an EMBL/GenBank/DDBJ whole genome shotgun (WGS) entry which is preliminary data.</text>
</comment>
<dbReference type="Proteomes" id="UP001212841">
    <property type="component" value="Unassembled WGS sequence"/>
</dbReference>
<evidence type="ECO:0000313" key="2">
    <source>
        <dbReference type="EMBL" id="KAJ3049697.1"/>
    </source>
</evidence>